<feature type="compositionally biased region" description="Polar residues" evidence="2">
    <location>
        <begin position="285"/>
        <end position="296"/>
    </location>
</feature>
<feature type="region of interest" description="Disordered" evidence="2">
    <location>
        <begin position="191"/>
        <end position="347"/>
    </location>
</feature>
<feature type="compositionally biased region" description="Basic residues" evidence="2">
    <location>
        <begin position="799"/>
        <end position="813"/>
    </location>
</feature>
<dbReference type="AlphaFoldDB" id="A0A336KCS7"/>
<feature type="compositionally biased region" description="Polar residues" evidence="2">
    <location>
        <begin position="93"/>
        <end position="104"/>
    </location>
</feature>
<dbReference type="PANTHER" id="PTHR13354">
    <property type="entry name" value="ROUND SPERMATID BASIC PROTEIN 1"/>
    <property type="match status" value="1"/>
</dbReference>
<comment type="similarity">
    <text evidence="1">Belongs to the round spermatid basic protein 1 family.</text>
</comment>
<feature type="compositionally biased region" description="Basic and acidic residues" evidence="2">
    <location>
        <begin position="74"/>
        <end position="92"/>
    </location>
</feature>
<feature type="compositionally biased region" description="Polar residues" evidence="2">
    <location>
        <begin position="863"/>
        <end position="908"/>
    </location>
</feature>
<accession>A0A336KCS7</accession>
<feature type="compositionally biased region" description="Basic residues" evidence="2">
    <location>
        <begin position="838"/>
        <end position="856"/>
    </location>
</feature>
<organism evidence="3">
    <name type="scientific">Culicoides sonorensis</name>
    <name type="common">Biting midge</name>
    <dbReference type="NCBI Taxonomy" id="179676"/>
    <lineage>
        <taxon>Eukaryota</taxon>
        <taxon>Metazoa</taxon>
        <taxon>Ecdysozoa</taxon>
        <taxon>Arthropoda</taxon>
        <taxon>Hexapoda</taxon>
        <taxon>Insecta</taxon>
        <taxon>Pterygota</taxon>
        <taxon>Neoptera</taxon>
        <taxon>Endopterygota</taxon>
        <taxon>Diptera</taxon>
        <taxon>Nematocera</taxon>
        <taxon>Chironomoidea</taxon>
        <taxon>Ceratopogonidae</taxon>
        <taxon>Ceratopogoninae</taxon>
        <taxon>Culicoides</taxon>
        <taxon>Monoculicoides</taxon>
    </lineage>
</organism>
<dbReference type="InterPro" id="IPR026306">
    <property type="entry name" value="RSBN1/Dpy-2/CEP530"/>
</dbReference>
<reference evidence="3" key="1">
    <citation type="submission" date="2018-04" db="EMBL/GenBank/DDBJ databases">
        <authorList>
            <person name="Go L.Y."/>
            <person name="Mitchell J.A."/>
        </authorList>
    </citation>
    <scope>NUCLEOTIDE SEQUENCE</scope>
    <source>
        <tissue evidence="3">Whole organism</tissue>
    </source>
</reference>
<name>A0A336KCS7_CULSO</name>
<feature type="compositionally biased region" description="Basic residues" evidence="2">
    <location>
        <begin position="24"/>
        <end position="35"/>
    </location>
</feature>
<feature type="compositionally biased region" description="Basic and acidic residues" evidence="2">
    <location>
        <begin position="814"/>
        <end position="837"/>
    </location>
</feature>
<feature type="compositionally biased region" description="Basic and acidic residues" evidence="2">
    <location>
        <begin position="1"/>
        <end position="23"/>
    </location>
</feature>
<feature type="compositionally biased region" description="Basic residues" evidence="2">
    <location>
        <begin position="313"/>
        <end position="328"/>
    </location>
</feature>
<dbReference type="GO" id="GO:0005634">
    <property type="term" value="C:nucleus"/>
    <property type="evidence" value="ECO:0007669"/>
    <property type="project" value="InterPro"/>
</dbReference>
<feature type="compositionally biased region" description="Basic and acidic residues" evidence="2">
    <location>
        <begin position="36"/>
        <end position="58"/>
    </location>
</feature>
<dbReference type="VEuPathDB" id="VectorBase:CSON007139"/>
<feature type="compositionally biased region" description="Low complexity" evidence="2">
    <location>
        <begin position="218"/>
        <end position="241"/>
    </location>
</feature>
<proteinExistence type="inferred from homology"/>
<dbReference type="EMBL" id="UFQT01000268">
    <property type="protein sequence ID" value="SSX22624.1"/>
    <property type="molecule type" value="Genomic_DNA"/>
</dbReference>
<sequence>MDTQLEVKTKENHKNPEIRSSEKSHHHHHHHRHHKSESNHHKSSSKNKDRNKEHLKEKDRKRRRIASDSEDDLQDKKKTSSSEKLYKSHDKTSNQNKENLSKDMSTGVVESLKPLEINGGCNSSTQQPQLPSPSLINHPNIYLTYGKFVPDTTEVKKQEVFIKKEYLPAPTKILKPEKTRDDVTRTLNFTPTTEKSQQQQPVNQHQQIMNGGNSTRTNANVNGIQHNNNNSSSSSSCKNSSVKNIDDNNESTSTNILIKHETPKIKIEPTTIQVKQEPEPEATEIKSNGKITSTTISSDKDKEKEKDKDRKDHRDKHKSSASSSHHKSSSSSHRSNSHSSSRKDCSRCYKRSKIKRANIGIQCRRDKVVSSTSTDTFQNIPLTPSNRIPVVNREINCTRSGLEGLKYARFFRIEVHPNGGASFVHLYQDEINCLSPPEMDELVDEFFKVVFSEDENGYAHHIMGIVHDAAAYIPDLLEHMAENYANLTVKAGVLGRNNDIETCTMHEYNEHVIKNYSHGTIRYGPLHQISIVGKVHEEVGGYFPDLIARIEQNPFLYQTMPWGPLSILKMDPRLSNDGPILWIRPGEQLIPTAELSKTPLKRQRTRINELRNLQYLPRVAEQRETMFEDRTKAHADHVGHGLDRMTTAAVGILKAVHCGEKYTQNRITKDVVAFAAQHFNELVEKLQLDLYEPPISQCVQWIEDAKLNQLRRDGIKYARVQLSDNDIYFLPRNIIHQFRTVTAVSSIAWHLRLKQYYPDQEVVNELAHNYEIQTPHYREKQTILPHPVSEEKKTPAKHRDGHLKPKSSTKKNKDKQDENGIDMRKNEMRALNDEKLRKERKKEKHREKHKKEKRSKSKESHSFPISSQSITPTNNVNVTDQQRYPQISTPFPTDNNIQSTNQITNSNQETHDIVIEPDNENLEIETEIIHEEVVIHEEEIPYVGNIAMEVETTTTVANQIVPENVLMNGTQSTQSHQSTDLLQTIISSMSTEKHN</sequence>
<dbReference type="PANTHER" id="PTHR13354:SF11">
    <property type="entry name" value="LYSINE-SPECIFIC DEMETHYLASE 9"/>
    <property type="match status" value="1"/>
</dbReference>
<feature type="compositionally biased region" description="Polar residues" evidence="2">
    <location>
        <begin position="208"/>
        <end position="217"/>
    </location>
</feature>
<feature type="compositionally biased region" description="Basic and acidic residues" evidence="2">
    <location>
        <begin position="788"/>
        <end position="798"/>
    </location>
</feature>
<reference evidence="4" key="2">
    <citation type="submission" date="2018-07" db="EMBL/GenBank/DDBJ databases">
        <authorList>
            <person name="Quirk P.G."/>
            <person name="Krulwich T.A."/>
        </authorList>
    </citation>
    <scope>NUCLEOTIDE SEQUENCE</scope>
</reference>
<evidence type="ECO:0000256" key="1">
    <source>
        <dbReference type="ARBA" id="ARBA00010560"/>
    </source>
</evidence>
<dbReference type="EMBL" id="UFQS01000268">
    <property type="protein sequence ID" value="SSX02247.1"/>
    <property type="molecule type" value="Genomic_DNA"/>
</dbReference>
<evidence type="ECO:0000313" key="4">
    <source>
        <dbReference type="EMBL" id="SSX22624.1"/>
    </source>
</evidence>
<protein>
    <submittedName>
        <fullName evidence="3">CSON007139 protein</fullName>
    </submittedName>
</protein>
<evidence type="ECO:0000313" key="3">
    <source>
        <dbReference type="EMBL" id="SSX02247.1"/>
    </source>
</evidence>
<feature type="compositionally biased region" description="Low complexity" evidence="2">
    <location>
        <begin position="329"/>
        <end position="339"/>
    </location>
</feature>
<feature type="region of interest" description="Disordered" evidence="2">
    <location>
        <begin position="1"/>
        <end position="111"/>
    </location>
</feature>
<feature type="region of interest" description="Disordered" evidence="2">
    <location>
        <begin position="777"/>
        <end position="908"/>
    </location>
</feature>
<feature type="compositionally biased region" description="Basic and acidic residues" evidence="2">
    <location>
        <begin position="258"/>
        <end position="267"/>
    </location>
</feature>
<feature type="compositionally biased region" description="Low complexity" evidence="2">
    <location>
        <begin position="197"/>
        <end position="207"/>
    </location>
</feature>
<evidence type="ECO:0000256" key="2">
    <source>
        <dbReference type="SAM" id="MobiDB-lite"/>
    </source>
</evidence>
<feature type="compositionally biased region" description="Basic and acidic residues" evidence="2">
    <location>
        <begin position="298"/>
        <end position="312"/>
    </location>
</feature>
<gene>
    <name evidence="3" type="primary">CSON007139</name>
</gene>